<evidence type="ECO:0000313" key="3">
    <source>
        <dbReference type="Proteomes" id="UP000586827"/>
    </source>
</evidence>
<organism evidence="2 3">
    <name type="scientific">Nocardia uniformis</name>
    <dbReference type="NCBI Taxonomy" id="53432"/>
    <lineage>
        <taxon>Bacteria</taxon>
        <taxon>Bacillati</taxon>
        <taxon>Actinomycetota</taxon>
        <taxon>Actinomycetes</taxon>
        <taxon>Mycobacteriales</taxon>
        <taxon>Nocardiaceae</taxon>
        <taxon>Nocardia</taxon>
    </lineage>
</organism>
<dbReference type="Gene3D" id="3.40.50.360">
    <property type="match status" value="1"/>
</dbReference>
<sequence>MPNFSKRAATPGPQLADRRAHWHRGRTVASEWARGRGGTICTRWIGWAHADTDNFGVAEHVLWPIHHGILYYPGMDVLPPFLAHGTIGVDSERFDAIADDLRKHLSALDTVAPIAYRPQGGGDYDRSLRLRPGLESAGATGFDLHSRTDS</sequence>
<evidence type="ECO:0000256" key="1">
    <source>
        <dbReference type="SAM" id="MobiDB-lite"/>
    </source>
</evidence>
<dbReference type="EMBL" id="JABELX010000010">
    <property type="protein sequence ID" value="NNH73508.1"/>
    <property type="molecule type" value="Genomic_DNA"/>
</dbReference>
<feature type="region of interest" description="Disordered" evidence="1">
    <location>
        <begin position="1"/>
        <end position="20"/>
    </location>
</feature>
<dbReference type="SUPFAM" id="SSF52218">
    <property type="entry name" value="Flavoproteins"/>
    <property type="match status" value="1"/>
</dbReference>
<keyword evidence="3" id="KW-1185">Reference proteome</keyword>
<evidence type="ECO:0000313" key="2">
    <source>
        <dbReference type="EMBL" id="NNH73508.1"/>
    </source>
</evidence>
<dbReference type="Proteomes" id="UP000586827">
    <property type="component" value="Unassembled WGS sequence"/>
</dbReference>
<dbReference type="AlphaFoldDB" id="A0A849C6X6"/>
<comment type="caution">
    <text evidence="2">The sequence shown here is derived from an EMBL/GenBank/DDBJ whole genome shotgun (WGS) entry which is preliminary data.</text>
</comment>
<name>A0A849C6X6_9NOCA</name>
<gene>
    <name evidence="2" type="ORF">HLB23_27250</name>
</gene>
<proteinExistence type="predicted"/>
<protein>
    <submittedName>
        <fullName evidence="2">Uncharacterized protein</fullName>
    </submittedName>
</protein>
<accession>A0A849C6X6</accession>
<dbReference type="InterPro" id="IPR029039">
    <property type="entry name" value="Flavoprotein-like_sf"/>
</dbReference>
<reference evidence="2 3" key="1">
    <citation type="submission" date="2020-05" db="EMBL/GenBank/DDBJ databases">
        <title>MicrobeNet Type strains.</title>
        <authorList>
            <person name="Nicholson A.C."/>
        </authorList>
    </citation>
    <scope>NUCLEOTIDE SEQUENCE [LARGE SCALE GENOMIC DNA]</scope>
    <source>
        <strain evidence="2 3">JCM 3224</strain>
    </source>
</reference>